<dbReference type="STRING" id="289078.A0A2X0KXE3"/>
<keyword evidence="4" id="KW-1185">Reference proteome</keyword>
<gene>
    <name evidence="3" type="ORF">BZ3500_MVSOF-1268-A1-R1_CHR7-1G09276</name>
</gene>
<dbReference type="AlphaFoldDB" id="A0A2X0KXE3"/>
<evidence type="ECO:0000313" key="3">
    <source>
        <dbReference type="EMBL" id="SDA03140.1"/>
    </source>
</evidence>
<keyword evidence="1" id="KW-0507">mRNA processing</keyword>
<name>A0A2X0KXE3_9BASI</name>
<dbReference type="EMBL" id="FMWP01000127">
    <property type="protein sequence ID" value="SDA03140.1"/>
    <property type="molecule type" value="Genomic_DNA"/>
</dbReference>
<dbReference type="SUPFAM" id="SSF57756">
    <property type="entry name" value="Retrovirus zinc finger-like domains"/>
    <property type="match status" value="1"/>
</dbReference>
<protein>
    <submittedName>
        <fullName evidence="3">BZ3500_MvSof-1268-A1-R1_Chr7-1g09276 protein</fullName>
    </submittedName>
</protein>
<dbReference type="InterPro" id="IPR036875">
    <property type="entry name" value="Znf_CCHC_sf"/>
</dbReference>
<sequence>MWDAITLERATTGMRRMGGWRQESSEQAPTVKARPPLLDPAAKVKASREGRCFICNVHGHIFTNCPSKQTPLAPPSTSSQRPVLRPALVAAIREYQETGDSTSFVGLKLPQVHRRN</sequence>
<dbReference type="GO" id="GO:0006397">
    <property type="term" value="P:mRNA processing"/>
    <property type="evidence" value="ECO:0007669"/>
    <property type="project" value="UniProtKB-KW"/>
</dbReference>
<dbReference type="Proteomes" id="UP000249723">
    <property type="component" value="Unassembled WGS sequence"/>
</dbReference>
<dbReference type="GO" id="GO:0003676">
    <property type="term" value="F:nucleic acid binding"/>
    <property type="evidence" value="ECO:0007669"/>
    <property type="project" value="InterPro"/>
</dbReference>
<feature type="region of interest" description="Disordered" evidence="2">
    <location>
        <begin position="13"/>
        <end position="32"/>
    </location>
</feature>
<proteinExistence type="predicted"/>
<evidence type="ECO:0000313" key="4">
    <source>
        <dbReference type="Proteomes" id="UP000249723"/>
    </source>
</evidence>
<evidence type="ECO:0000256" key="2">
    <source>
        <dbReference type="SAM" id="MobiDB-lite"/>
    </source>
</evidence>
<accession>A0A2X0KXE3</accession>
<organism evidence="3 4">
    <name type="scientific">Microbotryum saponariae</name>
    <dbReference type="NCBI Taxonomy" id="289078"/>
    <lineage>
        <taxon>Eukaryota</taxon>
        <taxon>Fungi</taxon>
        <taxon>Dikarya</taxon>
        <taxon>Basidiomycota</taxon>
        <taxon>Pucciniomycotina</taxon>
        <taxon>Microbotryomycetes</taxon>
        <taxon>Microbotryales</taxon>
        <taxon>Microbotryaceae</taxon>
        <taxon>Microbotryum</taxon>
    </lineage>
</organism>
<reference evidence="4" key="1">
    <citation type="submission" date="2016-10" db="EMBL/GenBank/DDBJ databases">
        <authorList>
            <person name="Jeantristanb JTB J.-T."/>
            <person name="Ricardo R."/>
        </authorList>
    </citation>
    <scope>NUCLEOTIDE SEQUENCE [LARGE SCALE GENOMIC DNA]</scope>
</reference>
<dbReference type="GO" id="GO:0008270">
    <property type="term" value="F:zinc ion binding"/>
    <property type="evidence" value="ECO:0007669"/>
    <property type="project" value="InterPro"/>
</dbReference>
<evidence type="ECO:0000256" key="1">
    <source>
        <dbReference type="ARBA" id="ARBA00022664"/>
    </source>
</evidence>